<dbReference type="AlphaFoldDB" id="A0A8H7XVY2"/>
<evidence type="ECO:0000256" key="2">
    <source>
        <dbReference type="SAM" id="Phobius"/>
    </source>
</evidence>
<evidence type="ECO:0000256" key="1">
    <source>
        <dbReference type="SAM" id="MobiDB-lite"/>
    </source>
</evidence>
<feature type="compositionally biased region" description="Polar residues" evidence="1">
    <location>
        <begin position="308"/>
        <end position="324"/>
    </location>
</feature>
<feature type="transmembrane region" description="Helical" evidence="2">
    <location>
        <begin position="247"/>
        <end position="270"/>
    </location>
</feature>
<keyword evidence="2" id="KW-0472">Membrane</keyword>
<accession>A0A8H7XVY2</accession>
<dbReference type="Gene3D" id="2.60.120.260">
    <property type="entry name" value="Galactose-binding domain-like"/>
    <property type="match status" value="1"/>
</dbReference>
<keyword evidence="2" id="KW-0812">Transmembrane</keyword>
<feature type="region of interest" description="Disordered" evidence="1">
    <location>
        <begin position="298"/>
        <end position="346"/>
    </location>
</feature>
<dbReference type="EMBL" id="JAFIQS010000006">
    <property type="protein sequence ID" value="KAG5168037.1"/>
    <property type="molecule type" value="Genomic_DNA"/>
</dbReference>
<reference evidence="3" key="1">
    <citation type="submission" date="2021-02" db="EMBL/GenBank/DDBJ databases">
        <title>Psilocybe cubensis genome.</title>
        <authorList>
            <person name="Mckernan K.J."/>
            <person name="Crawford S."/>
            <person name="Trippe A."/>
            <person name="Kane L.T."/>
            <person name="Mclaughlin S."/>
        </authorList>
    </citation>
    <scope>NUCLEOTIDE SEQUENCE [LARGE SCALE GENOMIC DNA]</scope>
    <source>
        <strain evidence="3">MGC-MH-2018</strain>
    </source>
</reference>
<evidence type="ECO:0000313" key="3">
    <source>
        <dbReference type="EMBL" id="KAG5168037.1"/>
    </source>
</evidence>
<organism evidence="3">
    <name type="scientific">Psilocybe cubensis</name>
    <name type="common">Psychedelic mushroom</name>
    <name type="synonym">Stropharia cubensis</name>
    <dbReference type="NCBI Taxonomy" id="181762"/>
    <lineage>
        <taxon>Eukaryota</taxon>
        <taxon>Fungi</taxon>
        <taxon>Dikarya</taxon>
        <taxon>Basidiomycota</taxon>
        <taxon>Agaricomycotina</taxon>
        <taxon>Agaricomycetes</taxon>
        <taxon>Agaricomycetidae</taxon>
        <taxon>Agaricales</taxon>
        <taxon>Agaricineae</taxon>
        <taxon>Strophariaceae</taxon>
        <taxon>Psilocybe</taxon>
    </lineage>
</organism>
<evidence type="ECO:0008006" key="4">
    <source>
        <dbReference type="Google" id="ProtNLM"/>
    </source>
</evidence>
<protein>
    <recommendedName>
        <fullName evidence="4">Transmembrane protein</fullName>
    </recommendedName>
</protein>
<keyword evidence="2" id="KW-1133">Transmembrane helix</keyword>
<comment type="caution">
    <text evidence="3">The sequence shown here is derived from an EMBL/GenBank/DDBJ whole genome shotgun (WGS) entry which is preliminary data.</text>
</comment>
<feature type="compositionally biased region" description="Pro residues" evidence="1">
    <location>
        <begin position="332"/>
        <end position="346"/>
    </location>
</feature>
<proteinExistence type="predicted"/>
<sequence length="346" mass="37360">MVGPVPSKFPTKSWRPLDNRHMVRRQQADTNMNQTDASNSTMTNQTNSLNSTIVNQAKANTGNSNRPPGCFSCIIEDNSPLVHYEGVWVLSGSQFSTTHSTTVANSSVSLRFNGSGIVLFGTVPASNETTPPPTAVYLLDDLRPFSTTLPRAVKDIPNQPLFASSQPLSSTQEHVLVVNVKDAQTPFTVEKFFVVPRINTSKNMMVGQVTTDGVETRTSTSTKSSATLQSFQTSQAASQSSQNSHKILGGVLGSVFFLLIIAVIAVLAVWRKRRAARHVIVECPAAAKARPESILRNESALWSPPPRSQYSRSDGRNYSRSASDGRSIVDGVPPPLPPKPIPSSAS</sequence>
<gene>
    <name evidence="3" type="ORF">JR316_006630</name>
</gene>
<name>A0A8H7XVY2_PSICU</name>